<dbReference type="STRING" id="59919.PMM1043"/>
<dbReference type="KEGG" id="pmm:PMM1043"/>
<name>Q7V143_PROMP</name>
<keyword evidence="1" id="KW-0449">Lipoprotein</keyword>
<protein>
    <submittedName>
        <fullName evidence="1">Possible Borrelia lipoprotein</fullName>
    </submittedName>
</protein>
<proteinExistence type="predicted"/>
<gene>
    <name evidence="1" type="ordered locus">PMM1043</name>
</gene>
<dbReference type="AlphaFoldDB" id="Q7V143"/>
<accession>Q7V143</accession>
<dbReference type="OrthoDB" id="541120at2"/>
<organism evidence="1 2">
    <name type="scientific">Prochlorococcus marinus subsp. pastoris (strain CCMP1986 / NIES-2087 / MED4)</name>
    <dbReference type="NCBI Taxonomy" id="59919"/>
    <lineage>
        <taxon>Bacteria</taxon>
        <taxon>Bacillati</taxon>
        <taxon>Cyanobacteriota</taxon>
        <taxon>Cyanophyceae</taxon>
        <taxon>Synechococcales</taxon>
        <taxon>Prochlorococcaceae</taxon>
        <taxon>Prochlorococcus</taxon>
    </lineage>
</organism>
<evidence type="ECO:0000313" key="1">
    <source>
        <dbReference type="EMBL" id="CAE19502.1"/>
    </source>
</evidence>
<reference evidence="1 2" key="1">
    <citation type="journal article" date="2003" name="Nature">
        <title>Genome divergence in two Prochlorococcus ecotypes reflects oceanic niche differentiation.</title>
        <authorList>
            <person name="Rocap G."/>
            <person name="Larimer F.W."/>
            <person name="Lamerdin J.E."/>
            <person name="Malfatti S."/>
            <person name="Chain P."/>
            <person name="Ahlgren N.A."/>
            <person name="Arellano A."/>
            <person name="Coleman M."/>
            <person name="Hauser L."/>
            <person name="Hess W.R."/>
            <person name="Johnson Z.I."/>
            <person name="Land M.L."/>
            <person name="Lindell D."/>
            <person name="Post A.F."/>
            <person name="Regala W."/>
            <person name="Shah M."/>
            <person name="Shaw S.L."/>
            <person name="Steglich C."/>
            <person name="Sullivan M.B."/>
            <person name="Ting C.S."/>
            <person name="Tolonen A."/>
            <person name="Webb E.A."/>
            <person name="Zinser E.R."/>
            <person name="Chisholm S.W."/>
        </authorList>
    </citation>
    <scope>NUCLEOTIDE SEQUENCE [LARGE SCALE GENOMIC DNA]</scope>
    <source>
        <strain evidence="2">CCMP1986 / NIES-2087 / MED4</strain>
    </source>
</reference>
<dbReference type="eggNOG" id="ENOG5030M2G">
    <property type="taxonomic scope" value="Bacteria"/>
</dbReference>
<dbReference type="RefSeq" id="WP_011132676.1">
    <property type="nucleotide sequence ID" value="NC_005072.1"/>
</dbReference>
<dbReference type="EMBL" id="BX548174">
    <property type="protein sequence ID" value="CAE19502.1"/>
    <property type="molecule type" value="Genomic_DNA"/>
</dbReference>
<dbReference type="Proteomes" id="UP000001026">
    <property type="component" value="Chromosome"/>
</dbReference>
<evidence type="ECO:0000313" key="2">
    <source>
        <dbReference type="Proteomes" id="UP000001026"/>
    </source>
</evidence>
<dbReference type="HOGENOM" id="CLU_2082742_0_0_3"/>
<sequence length="119" mass="13952">MNIYLIGFACALVLILLIQKIINIKKNKNNKLSKFKKKLLSKESNIEKIFSRDDEKTFSDPDININIGIYDNEDITNRKSNIHRARLSKFKKSKLNGETIFIDPDQKIYKYINGKKKFI</sequence>